<keyword evidence="3" id="KW-1185">Reference proteome</keyword>
<dbReference type="AlphaFoldDB" id="X5MMY0"/>
<name>X5MMY0_9HYPH</name>
<dbReference type="HOGENOM" id="CLU_3115814_0_0_5"/>
<evidence type="ECO:0000256" key="1">
    <source>
        <dbReference type="SAM" id="MobiDB-lite"/>
    </source>
</evidence>
<dbReference type="EMBL" id="HG966617">
    <property type="protein sequence ID" value="CDO59626.1"/>
    <property type="molecule type" value="Genomic_DNA"/>
</dbReference>
<feature type="region of interest" description="Disordered" evidence="1">
    <location>
        <begin position="18"/>
        <end position="50"/>
    </location>
</feature>
<feature type="compositionally biased region" description="Basic and acidic residues" evidence="1">
    <location>
        <begin position="18"/>
        <end position="28"/>
    </location>
</feature>
<gene>
    <name evidence="2" type="ORF">BN1012_Phect1412</name>
</gene>
<accession>X5MMY0</accession>
<dbReference type="KEGG" id="pect:BN1012_Phect1412"/>
<reference evidence="2 3" key="1">
    <citation type="journal article" date="2014" name="Front. Genet.">
        <title>Genome and metabolic network of "Candidatus Phaeomarinobacter ectocarpi" Ec32, a new candidate genus of Alphaproteobacteria frequently associated with brown algae.</title>
        <authorList>
            <person name="Dittami S.M."/>
            <person name="Barbeyron T."/>
            <person name="Boyen C."/>
            <person name="Cambefort J."/>
            <person name="Collet G."/>
            <person name="Delage L."/>
            <person name="Gobet A."/>
            <person name="Groisillier A."/>
            <person name="Leblanc C."/>
            <person name="Michel G."/>
            <person name="Scornet D."/>
            <person name="Siegel A."/>
            <person name="Tapia J.E."/>
            <person name="Tonon T."/>
        </authorList>
    </citation>
    <scope>NUCLEOTIDE SEQUENCE [LARGE SCALE GENOMIC DNA]</scope>
    <source>
        <strain evidence="2 3">Ec32</strain>
    </source>
</reference>
<evidence type="ECO:0000313" key="3">
    <source>
        <dbReference type="Proteomes" id="UP000032160"/>
    </source>
</evidence>
<protein>
    <submittedName>
        <fullName evidence="2">Uncharacterized protein</fullName>
    </submittedName>
</protein>
<dbReference type="Proteomes" id="UP000032160">
    <property type="component" value="Chromosome I"/>
</dbReference>
<organism evidence="2 3">
    <name type="scientific">Candidatus Phaeomarinibacter ectocarpi</name>
    <dbReference type="NCBI Taxonomy" id="1458461"/>
    <lineage>
        <taxon>Bacteria</taxon>
        <taxon>Pseudomonadati</taxon>
        <taxon>Pseudomonadota</taxon>
        <taxon>Alphaproteobacteria</taxon>
        <taxon>Hyphomicrobiales</taxon>
        <taxon>Parvibaculaceae</taxon>
        <taxon>Candidatus Phaeomarinibacter</taxon>
    </lineage>
</organism>
<proteinExistence type="predicted"/>
<evidence type="ECO:0000313" key="2">
    <source>
        <dbReference type="EMBL" id="CDO59626.1"/>
    </source>
</evidence>
<sequence length="50" mass="5437">MFPSEFREEFTQLGAEEAQRVAKTKGVEDPPFDNAPSYCALGDTSDVPTG</sequence>